<feature type="compositionally biased region" description="Basic and acidic residues" evidence="9">
    <location>
        <begin position="2980"/>
        <end position="3000"/>
    </location>
</feature>
<feature type="compositionally biased region" description="Low complexity" evidence="9">
    <location>
        <begin position="1663"/>
        <end position="1678"/>
    </location>
</feature>
<feature type="region of interest" description="Disordered" evidence="9">
    <location>
        <begin position="1091"/>
        <end position="1167"/>
    </location>
</feature>
<feature type="compositionally biased region" description="Basic and acidic residues" evidence="9">
    <location>
        <begin position="3299"/>
        <end position="3338"/>
    </location>
</feature>
<feature type="compositionally biased region" description="Low complexity" evidence="9">
    <location>
        <begin position="4613"/>
        <end position="4642"/>
    </location>
</feature>
<feature type="region of interest" description="Disordered" evidence="9">
    <location>
        <begin position="976"/>
        <end position="1004"/>
    </location>
</feature>
<feature type="compositionally biased region" description="Acidic residues" evidence="9">
    <location>
        <begin position="3094"/>
        <end position="3113"/>
    </location>
</feature>
<dbReference type="Pfam" id="PF22352">
    <property type="entry name" value="K319L-like_PKD"/>
    <property type="match status" value="5"/>
</dbReference>
<feature type="compositionally biased region" description="Basic and acidic residues" evidence="9">
    <location>
        <begin position="3050"/>
        <end position="3059"/>
    </location>
</feature>
<feature type="region of interest" description="Disordered" evidence="9">
    <location>
        <begin position="1395"/>
        <end position="1422"/>
    </location>
</feature>
<proteinExistence type="inferred from homology"/>
<feature type="region of interest" description="Disordered" evidence="9">
    <location>
        <begin position="4246"/>
        <end position="4273"/>
    </location>
</feature>
<evidence type="ECO:0000256" key="11">
    <source>
        <dbReference type="SAM" id="SignalP"/>
    </source>
</evidence>
<dbReference type="InterPro" id="IPR029865">
    <property type="entry name" value="KIAA0319-like"/>
</dbReference>
<feature type="compositionally biased region" description="Low complexity" evidence="9">
    <location>
        <begin position="4056"/>
        <end position="4065"/>
    </location>
</feature>
<evidence type="ECO:0000256" key="3">
    <source>
        <dbReference type="ARBA" id="ARBA00022692"/>
    </source>
</evidence>
<dbReference type="FunFam" id="2.60.40.10:FF:000061">
    <property type="entry name" value="Dyslexia-associated protein KIAA0319 homolog"/>
    <property type="match status" value="2"/>
</dbReference>
<dbReference type="InterPro" id="IPR022189">
    <property type="entry name" value="SMTN"/>
</dbReference>
<dbReference type="CDD" id="cd00146">
    <property type="entry name" value="PKD"/>
    <property type="match status" value="2"/>
</dbReference>
<feature type="compositionally biased region" description="Basic and acidic residues" evidence="9">
    <location>
        <begin position="2487"/>
        <end position="2498"/>
    </location>
</feature>
<name>A0AAN7V8U1_9COLE</name>
<comment type="similarity">
    <text evidence="8">Belongs to the smoothelin family.</text>
</comment>
<feature type="compositionally biased region" description="Basic and acidic residues" evidence="9">
    <location>
        <begin position="2197"/>
        <end position="2225"/>
    </location>
</feature>
<evidence type="ECO:0000259" key="12">
    <source>
        <dbReference type="PROSITE" id="PS50021"/>
    </source>
</evidence>
<evidence type="ECO:0000313" key="14">
    <source>
        <dbReference type="Proteomes" id="UP001329430"/>
    </source>
</evidence>
<protein>
    <recommendedName>
        <fullName evidence="12">Calponin-homology (CH) domain-containing protein</fullName>
    </recommendedName>
</protein>
<feature type="compositionally biased region" description="Polar residues" evidence="9">
    <location>
        <begin position="2612"/>
        <end position="2621"/>
    </location>
</feature>
<feature type="region of interest" description="Disordered" evidence="9">
    <location>
        <begin position="3816"/>
        <end position="3837"/>
    </location>
</feature>
<feature type="compositionally biased region" description="Polar residues" evidence="9">
    <location>
        <begin position="3339"/>
        <end position="3358"/>
    </location>
</feature>
<feature type="compositionally biased region" description="Polar residues" evidence="9">
    <location>
        <begin position="3914"/>
        <end position="3924"/>
    </location>
</feature>
<dbReference type="InterPro" id="IPR022409">
    <property type="entry name" value="PKD/Chitinase_dom"/>
</dbReference>
<feature type="region of interest" description="Disordered" evidence="9">
    <location>
        <begin position="3851"/>
        <end position="3870"/>
    </location>
</feature>
<keyword evidence="4 10" id="KW-1133">Transmembrane helix</keyword>
<feature type="region of interest" description="Disordered" evidence="9">
    <location>
        <begin position="1034"/>
        <end position="1068"/>
    </location>
</feature>
<dbReference type="GO" id="GO:0001764">
    <property type="term" value="P:neuron migration"/>
    <property type="evidence" value="ECO:0007669"/>
    <property type="project" value="TreeGrafter"/>
</dbReference>
<dbReference type="SMART" id="SM00033">
    <property type="entry name" value="CH"/>
    <property type="match status" value="1"/>
</dbReference>
<feature type="compositionally biased region" description="Basic and acidic residues" evidence="9">
    <location>
        <begin position="4142"/>
        <end position="4156"/>
    </location>
</feature>
<dbReference type="InterPro" id="IPR013783">
    <property type="entry name" value="Ig-like_fold"/>
</dbReference>
<feature type="compositionally biased region" description="Basic residues" evidence="9">
    <location>
        <begin position="1806"/>
        <end position="1818"/>
    </location>
</feature>
<feature type="compositionally biased region" description="Basic and acidic residues" evidence="9">
    <location>
        <begin position="1902"/>
        <end position="1980"/>
    </location>
</feature>
<dbReference type="PANTHER" id="PTHR46182">
    <property type="entry name" value="FI19480P1"/>
    <property type="match status" value="1"/>
</dbReference>
<sequence length="4892" mass="555185">MTRPVVSVLLIFITLCNSQLFTNTRTNSVRSSCPHLYPKVFQGYVPQGNISAGTYVEIPDVNLNQCVLKCCSKEDCNVAFRTDDKCYHITCERSDTCAPVATLNSESVQHISMVLVRPVNPDETWNEYIESENPTDDESDREVSYLLSDPHRLEDAYKSLLEAGESTYDYQISCSVGIPSCPENEECIQNNLKSRAGTCKCKSGYRRNWEGVCMFDVNNMSEGLLNTNISDTKKHLTVTAESKEVKFPTSEVTIIAYVTPPAPDGVKYQYDWISLQQPAGSAAVKHQSGEEMHLSKLSEGLFTFKVSVSSDDAYGETFANVTVLPPSRINQPPKVVITPANQTVKLPNTGAVLDASSSTDDDGIVSWHWELQQGPLGYEPNLKETPTLQLNDLTRPGNYTFKLTVTDTDKNTTSGIANITVLKVTDYSPEANAGEDVIIYLPRNEITLNGNLSTDDHAITTWEWTKSASDADKAVDMQDTHTPYLKLSHLEEGMYTFALKVTDSANQSSTAEVHVFVKPPTNQPPVAEAGDNITISLPQTWVVVDAGQSKDDNKITAFRWEQVDGPSTVNFINANMSKTNVTGLTKGQYIFKVFVTDDNKNIADDVVYVTVEQNSNQKPKANAGGNFEVELPRNVIYINGSKSTDDWSVEQWKWTRDDTSLAMGDFAEASDNTAILMLVNAVAGKYVFNLTVYDKQGLSDTDTVHVTVKSDPKLYYLIEMVIDSNVNILSEAQYKIIKGKLALLVKDGTKLQVRDIKPDASTNRVVITFYVDDAKGKAVDANEIVYYLRQKLRMDQSLLGFNVIRLQTTVCQNNCSGHGVCDEKTRNCICEAFWMQDLFKVYFGSDEDSDCKWSILYVVLGILCSVVAIIALVWGMFYLCCNLCWKRRIRSKPTNYKLIEDSEDLPPYSRKGGHLSDSDTDSDVVFESRSKPTGRFHRDTRNGHKWEDAEDFGKKKEIRSHMYKLREERLRNFYNSSDSGTEIRTTQQSSSLKEGNGPTHADSLIDQGFMSLKSKEIRDSESPTKDMHHFRITETSRGGNQGWDVVSKNEVSQDGKTHTSMKVATTSGSEKIDKGVANYSAQCEQKASVYQDGDDNNFTKSATTSSSSALRQEAKGGDDNSSFHSSSTSTSSSSKTVNQHRTASDRTTSDRKPISSTDNQELVVRKTYTTDVPTELKRNPNYIDGNTTVTTETRTLPDGTKVTTTRYETKGVSSKISQQNFHSTTNSTKKVNDTQSHQNLRQEMTNVDQRYVIKDVPDGGSQKPFDSPNSTQIKEVRRSTDEEVTTNRVVQNQINKKQTHDNVDDVYMTKIINEKEYNPRDQPGTKVVPSGNDFIRSRTENIEDKTVTNVKTTKVTQDDHYITQKNQDIKYKITTKAASERPEFNEAYPREPISSMTRQEDVPSGVKPTDRPTTLTPSVQTTTTVHTKKEFFVDDLKGDIQKSPVCKPQIPQEREIWTPTSGTPGDRHPQEYLPNDRKPSVQTTTVHTKKEFFVNDLKDDIQKSPVYKPQIPQQREIGTPTSGTPGDRYPQEYLPNDRKPGVGTPGDRTPANYRPQENMPPALEITPKPTPVQYSTSKPESNFDGDNVIIERTITTTTKEKFPVGTTIVVKPQTEKITKVTSQTTYQTDYTAKRISVDISPTHDAFARSLRASPDRDRKRGSLRSLKSSTSSLRSSTSPEKTYPYNRHPETTSLDRKQPSRISPSKNKPDSRESSPVKKVDRNGTYPYDRSPRKPSSDSKTSTVTRRHNTDVHTKESRTTYDSNTITRQNRGRPRSRSVSPTTSASDIEFIKKDIVTDLDDDSPQRRRPSQTTPKHKKVNDGLIPQSPIKKHPEKDVHAEKPFKRRDTYEERCRQILGINQEDITQTTNRTSPKKPQQVEDRKSPEKKPGQKIQEYPSQVRRTSEKGDSTKVSEIEHKTIKKDTPDRPKENIAPHKPSDGTRKTPEKGKRPQELGHHVTRQTEEYHITQKTVDRVTKPGEKPTVPKGQPKDGRPVKLFPSDSEETGETEIRIRATTKPGDTPQKCLPTTQGKQPKDDSKPQSRKPFDRSPEKYSDTEITEEYRTQETVIRGRVSSKPGDMPKKVSPQVRESPDDSKPKIRKPIDYSPEKYPGDRETTEETVIRNRVTTRPGDTPNKGQPKDGRPVDQLPEHYPSDTELTDEHYTQETIIRNRITGNKPDDTPQFPSTPRGKQPVNDTKLKTREPIDRSPEKHFVDTQTTEERLKQETVITGREIKRPGDTPNKCLPTLQGKQPTNDKGGSPVRQAPEHYPSDTEETDEHYSEETAIRTRVTTKPGNVPKEMPFTPQRTEPIDNLKPKSQRPIDYPSEKYPETEDEHYTRETVVTDRVTTKPGDIPRKVLPTSRGKQPFSDKDQPKDGRPVDLEPEHYPSDADETDERYTQETVIQTRVSTKPADTPKKYSPSSPGKQPTDERRKPIDHSPRKHPDEERYKQETVIRNRGDDLQPQPRGNRPIDQEFVTHPSGAEEIEEHHTQETEIRNRVTTKSVDTPKKLTPTTQGKRPTDDFKPQNRTPIDRSPQYPGHTETTDEVYTQETLVQNRVSTKPGDSPKKVFPTSKGKQPIADKRQPTDNRPIDREFKERPDDTDETDEHYTQETIIQTCVTTKPEKFVPTSQEKQPINDFKPESRKPSKYPDDTATTRDTYTEETVVRDRVTTKTGDKPKKVVPTSQGHPKGGRPVHRAPKEYPDDTQETDEHGEQETLIRTRVTTKQIDTPTKGSPTSHLKQPTDDHKKPIDRSPGKYSDHHTETTEECYTQDTLVRDRVITKPGYAPNKMLSTPQGRQPTSDKRRPKEDQPTGRRTEEYPSDTEETDERYIQETTIRVTTKPGDAPKKSLTPSQGKQPSDSKPESRRPMDRSPEKYHDDTEITEKDLYTKQTVIRDRVTTKSDHTPVLPMQQDRRKPKKAHPVDQTPKEYPSDEEEIEERYTQDTTIRHRGTTSNNTPKELAQHPKDDDVNPKRGKPEKRPDSYTTVDRKATTRETIDRTNISIKSKNKHQPGQERVRDDLKPKSHKPSDQSPVDSSDEEPIDQCSDEPLHIIRQTDDYYLSQTIGDTQDDKPTPTKLSPTQLAKRPKEILPLDDFDQEPESSSDKEDIDESCTKEEIIRRTSKFSRTVDDKTSPRQPTKRPVDEQSKPGHRKPVNEPSYGSKPAEHHITHKTTIVKKTAEKPTGTTPTARGKRPGVDEFVPETQRPERDEHYTQQRTVRTRVTTKHDDKSKKTSIQPVKHSSDSKPKGRMPIDQQPEISSRVTQKTDKYYVTQATVDRTHVISKSSDKPKSRKYHTSPDKYPSDRDERGEETFIKTRHITQPDEKRLGPKPDKQKPTQYHSEGTHYITSNRTVVTSRKDTSTKIVPAQEPKPKKRIPNEETNEVTKKSLVKASPEKRPQIEEPVKVRNTYLTTDKLTVHRRNKLAPEQEPETKKRFKSTPDRRKPNATKQTAYDSPDEDYPSGEDECIPKDDFYTLNIKVYRNDLNTGMENGVDEERNKPKHTIKPERRNRIKTDKETVYRTEEKHFVNKTVRKTGKLDSSDRDSPVKQIGKSQRPTTVPIKGRDTKTKPDATRHVVTTTIQVVPKKKSPQTKEPMTKPPSKISKAYNKPTPKDKSYLPSEVDDEFVDEEYIVEEDEEQANRVFNRQITHTVTPKSNIPTSTDTSKRTGKVITTKSIVINNNLEQGKEVIVNLQRSTSSREATPDRSYAYPASDHEDKGIPRYPDEICEPDDRNKRKMPTKLSDIPIIESEDYPSGILHKVDESDHCLLTVNQKVNKFVNEADKLTRPKSNKPLNTDFYKTNTTDRLNVTQQTVDRPKSPKCQNHSDDENEFTSVSQKVSHFIETAEKIKSHQTSQKQKVGRPEFTDVDENIRSDDCLLSVSDKVTKFTTAVGRKSPNYKLPVSLAKMDSPRSSPSVTTECVQIDNEEDMYVRKSSPKRRPSGPDTTPKSTRKDSEPKQKQFESDATTPKSSRKDSEPRTVLSPTSRLRSTESIRKAKEIFESTAKDQTPTKPRRPYESKPKLEDELKSTRLIIDKINRSHSPGTEDIPGYMRPLNRNSRPRSPYRERSLSPQDRSRSPSIEKSHKLHDSALDNIPHYMWPLDRSVHSPDRDTSRESSPLHTKPLDRQIHTKSPMPSDASEKRTSSRKIDSERTAVTTKRHSFSTVEIEDILTVNEIEEIYDIEILEVLLEWAVSYEQRRRVRSQIRVVKQLIIDHKLPKVLFKKPSRSSSPKYKETVVVRKPSSTTHEERTVHSYSERKHSTEVKSYSREISPETKIIRKTPERKPQSKEIFKPELKRVETVSKKIVEEKPSWVTQRPLKKSSGDVPKTKLLSTTKKQESRVSPSKERKPTDAITSSYGVGPTDENGSPLFGLKALRAQTQTGTTKVQGTVIKSHYYSENGHEPTGEISVTKYSNDPNDFDGEGGETEGLVSVTTTKRFGKGSPDHKAITDCEYYPEDEKIEECENRKSSVTSVTRRGSVKQMSKKFIENAVETSKTERQSSYPKAGLILRTSSFKKTSPDDRESSPEGTTAISSTTVRKTTSTTSGSRGETFLSNQTRVRDVQDVITRMKNSDDDVQEGDTPDDVEARKLLNKFIGSQVILSGMETLSSSPTSSSTIRRTTTTTTTTSKGGGKPTVVTRTFTHPITQEDLDTVWDEPTLKLLLERSTEYEERRIIRGRLRDIMAEKEVCADVIPTSTQESSGRVEEFVEKTEGPVTTTQVTTRVTSQQVSKKPMSPFAKFRQLDKQNSLNTPPGTPKTPKGSTPLFKFTDPELNRQASTVKERLLQWCQMKTKEYENVQLDNFSSSWADGLAFCALIHHFKPDAFDYHALTPKERRHNFTLAFRIADEKADIVPLLDVEDMIATRKPDWKCVFTYVQTIYARFKNED</sequence>
<dbReference type="SUPFAM" id="SSF49299">
    <property type="entry name" value="PKD domain"/>
    <property type="match status" value="4"/>
</dbReference>
<dbReference type="Gene3D" id="2.60.40.10">
    <property type="entry name" value="Immunoglobulins"/>
    <property type="match status" value="5"/>
</dbReference>
<gene>
    <name evidence="13" type="ORF">RI129_009613</name>
</gene>
<feature type="region of interest" description="Disordered" evidence="9">
    <location>
        <begin position="1504"/>
        <end position="1584"/>
    </location>
</feature>
<feature type="compositionally biased region" description="Basic and acidic residues" evidence="9">
    <location>
        <begin position="2963"/>
        <end position="2974"/>
    </location>
</feature>
<dbReference type="GO" id="GO:0031410">
    <property type="term" value="C:cytoplasmic vesicle"/>
    <property type="evidence" value="ECO:0007669"/>
    <property type="project" value="TreeGrafter"/>
</dbReference>
<reference evidence="13 14" key="1">
    <citation type="journal article" date="2024" name="Insects">
        <title>An Improved Chromosome-Level Genome Assembly of the Firefly Pyrocoelia pectoralis.</title>
        <authorList>
            <person name="Fu X."/>
            <person name="Meyer-Rochow V.B."/>
            <person name="Ballantyne L."/>
            <person name="Zhu X."/>
        </authorList>
    </citation>
    <scope>NUCLEOTIDE SEQUENCE [LARGE SCALE GENOMIC DNA]</scope>
    <source>
        <strain evidence="13">XCY_ONT2</strain>
    </source>
</reference>
<feature type="compositionally biased region" description="Basic and acidic residues" evidence="9">
    <location>
        <begin position="2368"/>
        <end position="2389"/>
    </location>
</feature>
<feature type="compositionally biased region" description="Basic and acidic residues" evidence="9">
    <location>
        <begin position="3539"/>
        <end position="3549"/>
    </location>
</feature>
<feature type="compositionally biased region" description="Basic and acidic residues" evidence="9">
    <location>
        <begin position="3207"/>
        <end position="3216"/>
    </location>
</feature>
<feature type="compositionally biased region" description="Basic and acidic residues" evidence="9">
    <location>
        <begin position="3954"/>
        <end position="3966"/>
    </location>
</feature>
<dbReference type="FunFam" id="1.10.418.10:FF:000009">
    <property type="entry name" value="smoothelin isoform X2"/>
    <property type="match status" value="1"/>
</dbReference>
<dbReference type="InterPro" id="IPR035986">
    <property type="entry name" value="PKD_dom_sf"/>
</dbReference>
<feature type="compositionally biased region" description="Basic and acidic residues" evidence="9">
    <location>
        <begin position="1687"/>
        <end position="1698"/>
    </location>
</feature>
<keyword evidence="14" id="KW-1185">Reference proteome</keyword>
<dbReference type="PANTHER" id="PTHR46182:SF2">
    <property type="entry name" value="FI19480P1"/>
    <property type="match status" value="1"/>
</dbReference>
<dbReference type="EMBL" id="JAVRBK010000007">
    <property type="protein sequence ID" value="KAK5641066.1"/>
    <property type="molecule type" value="Genomic_DNA"/>
</dbReference>
<feature type="compositionally biased region" description="Low complexity" evidence="9">
    <location>
        <begin position="4538"/>
        <end position="4556"/>
    </location>
</feature>
<feature type="chain" id="PRO_5042971739" description="Calponin-homology (CH) domain-containing protein" evidence="11">
    <location>
        <begin position="19"/>
        <end position="4892"/>
    </location>
</feature>
<feature type="compositionally biased region" description="Polar residues" evidence="9">
    <location>
        <begin position="2792"/>
        <end position="2801"/>
    </location>
</feature>
<feature type="compositionally biased region" description="Polar residues" evidence="9">
    <location>
        <begin position="1760"/>
        <end position="1769"/>
    </location>
</feature>
<feature type="domain" description="Calponin-homology (CH)" evidence="12">
    <location>
        <begin position="4783"/>
        <end position="4889"/>
    </location>
</feature>
<dbReference type="Pfam" id="PF12510">
    <property type="entry name" value="Smoothelin"/>
    <property type="match status" value="2"/>
</dbReference>
<feature type="compositionally biased region" description="Basic and acidic residues" evidence="9">
    <location>
        <begin position="2090"/>
        <end position="2122"/>
    </location>
</feature>
<feature type="signal peptide" evidence="11">
    <location>
        <begin position="1"/>
        <end position="18"/>
    </location>
</feature>
<feature type="transmembrane region" description="Helical" evidence="10">
    <location>
        <begin position="855"/>
        <end position="879"/>
    </location>
</feature>
<feature type="compositionally biased region" description="Polar residues" evidence="9">
    <location>
        <begin position="1862"/>
        <end position="1875"/>
    </location>
</feature>
<dbReference type="SUPFAM" id="SSF47576">
    <property type="entry name" value="Calponin-homology domain, CH-domain"/>
    <property type="match status" value="1"/>
</dbReference>
<feature type="region of interest" description="Disordered" evidence="9">
    <location>
        <begin position="4318"/>
        <end position="4370"/>
    </location>
</feature>
<feature type="compositionally biased region" description="Basic and acidic residues" evidence="9">
    <location>
        <begin position="1748"/>
        <end position="1759"/>
    </location>
</feature>
<feature type="compositionally biased region" description="Polar residues" evidence="9">
    <location>
        <begin position="2547"/>
        <end position="2560"/>
    </location>
</feature>
<feature type="compositionally biased region" description="Basic and acidic residues" evidence="9">
    <location>
        <begin position="2325"/>
        <end position="2343"/>
    </location>
</feature>
<comment type="subcellular location">
    <subcellularLocation>
        <location evidence="1">Membrane</location>
    </subcellularLocation>
</comment>
<dbReference type="InterPro" id="IPR036872">
    <property type="entry name" value="CH_dom_sf"/>
</dbReference>
<evidence type="ECO:0000256" key="10">
    <source>
        <dbReference type="SAM" id="Phobius"/>
    </source>
</evidence>
<feature type="compositionally biased region" description="Low complexity" evidence="9">
    <location>
        <begin position="1413"/>
        <end position="1422"/>
    </location>
</feature>
<feature type="compositionally biased region" description="Polar residues" evidence="9">
    <location>
        <begin position="2400"/>
        <end position="2409"/>
    </location>
</feature>
<feature type="region of interest" description="Disordered" evidence="9">
    <location>
        <begin position="1455"/>
        <end position="1484"/>
    </location>
</feature>
<dbReference type="Pfam" id="PF00307">
    <property type="entry name" value="CH"/>
    <property type="match status" value="1"/>
</dbReference>
<feature type="compositionally biased region" description="Basic and acidic residues" evidence="9">
    <location>
        <begin position="4250"/>
        <end position="4273"/>
    </location>
</feature>
<feature type="compositionally biased region" description="Basic and acidic residues" evidence="9">
    <location>
        <begin position="3497"/>
        <end position="3511"/>
    </location>
</feature>
<feature type="region of interest" description="Disordered" evidence="9">
    <location>
        <begin position="4611"/>
        <end position="4642"/>
    </location>
</feature>
<evidence type="ECO:0000256" key="2">
    <source>
        <dbReference type="ARBA" id="ARBA00022553"/>
    </source>
</evidence>
<feature type="compositionally biased region" description="Acidic residues" evidence="9">
    <location>
        <begin position="3458"/>
        <end position="3469"/>
    </location>
</feature>
<feature type="compositionally biased region" description="Polar residues" evidence="9">
    <location>
        <begin position="1058"/>
        <end position="1068"/>
    </location>
</feature>
<feature type="compositionally biased region" description="Basic and acidic residues" evidence="9">
    <location>
        <begin position="4340"/>
        <end position="4355"/>
    </location>
</feature>
<feature type="transmembrane region" description="Helical" evidence="10">
    <location>
        <begin position="674"/>
        <end position="693"/>
    </location>
</feature>
<feature type="region of interest" description="Disordered" evidence="9">
    <location>
        <begin position="4749"/>
        <end position="4772"/>
    </location>
</feature>
<evidence type="ECO:0000256" key="7">
    <source>
        <dbReference type="ARBA" id="ARBA00023180"/>
    </source>
</evidence>
<feature type="compositionally biased region" description="Basic and acidic residues" evidence="9">
    <location>
        <begin position="2033"/>
        <end position="2064"/>
    </location>
</feature>
<dbReference type="SMART" id="SM00089">
    <property type="entry name" value="PKD"/>
    <property type="match status" value="5"/>
</dbReference>
<feature type="region of interest" description="Disordered" evidence="9">
    <location>
        <begin position="3491"/>
        <end position="3511"/>
    </location>
</feature>
<feature type="compositionally biased region" description="Polar residues" evidence="9">
    <location>
        <begin position="976"/>
        <end position="993"/>
    </location>
</feature>
<feature type="region of interest" description="Disordered" evidence="9">
    <location>
        <begin position="1209"/>
        <end position="1231"/>
    </location>
</feature>
<evidence type="ECO:0000256" key="4">
    <source>
        <dbReference type="ARBA" id="ARBA00022989"/>
    </source>
</evidence>
<feature type="compositionally biased region" description="Basic and acidic residues" evidence="9">
    <location>
        <begin position="2138"/>
        <end position="2164"/>
    </location>
</feature>
<keyword evidence="6 10" id="KW-0472">Membrane</keyword>
<evidence type="ECO:0000256" key="8">
    <source>
        <dbReference type="ARBA" id="ARBA00061655"/>
    </source>
</evidence>
<feature type="compositionally biased region" description="Basic and acidic residues" evidence="9">
    <location>
        <begin position="3396"/>
        <end position="3408"/>
    </location>
</feature>
<feature type="compositionally biased region" description="Basic and acidic residues" evidence="9">
    <location>
        <begin position="2640"/>
        <end position="2656"/>
    </location>
</feature>
<dbReference type="FunFam" id="2.60.40.10:FF:001655">
    <property type="entry name" value="Blast:Dyslexia-associated protein KIAA0319"/>
    <property type="match status" value="1"/>
</dbReference>
<dbReference type="PROSITE" id="PS50021">
    <property type="entry name" value="CH"/>
    <property type="match status" value="1"/>
</dbReference>
<organism evidence="13 14">
    <name type="scientific">Pyrocoelia pectoralis</name>
    <dbReference type="NCBI Taxonomy" id="417401"/>
    <lineage>
        <taxon>Eukaryota</taxon>
        <taxon>Metazoa</taxon>
        <taxon>Ecdysozoa</taxon>
        <taxon>Arthropoda</taxon>
        <taxon>Hexapoda</taxon>
        <taxon>Insecta</taxon>
        <taxon>Pterygota</taxon>
        <taxon>Neoptera</taxon>
        <taxon>Endopterygota</taxon>
        <taxon>Coleoptera</taxon>
        <taxon>Polyphaga</taxon>
        <taxon>Elateriformia</taxon>
        <taxon>Elateroidea</taxon>
        <taxon>Lampyridae</taxon>
        <taxon>Lampyrinae</taxon>
        <taxon>Pyrocoelia</taxon>
    </lineage>
</organism>
<feature type="compositionally biased region" description="Basic and acidic residues" evidence="9">
    <location>
        <begin position="1877"/>
        <end position="1889"/>
    </location>
</feature>
<feature type="compositionally biased region" description="Basic and acidic residues" evidence="9">
    <location>
        <begin position="2580"/>
        <end position="2600"/>
    </location>
</feature>
<feature type="compositionally biased region" description="Basic and acidic residues" evidence="9">
    <location>
        <begin position="4067"/>
        <end position="4088"/>
    </location>
</feature>
<feature type="compositionally biased region" description="Basic and acidic residues" evidence="9">
    <location>
        <begin position="3014"/>
        <end position="3031"/>
    </location>
</feature>
<keyword evidence="3 10" id="KW-0812">Transmembrane</keyword>
<feature type="compositionally biased region" description="Basic and acidic residues" evidence="9">
    <location>
        <begin position="2802"/>
        <end position="2820"/>
    </location>
</feature>
<evidence type="ECO:0000256" key="5">
    <source>
        <dbReference type="ARBA" id="ARBA00023054"/>
    </source>
</evidence>
<keyword evidence="11" id="KW-0732">Signal</keyword>
<feature type="compositionally biased region" description="Basic and acidic residues" evidence="9">
    <location>
        <begin position="2743"/>
        <end position="2766"/>
    </location>
</feature>
<feature type="compositionally biased region" description="Polar residues" evidence="9">
    <location>
        <begin position="2723"/>
        <end position="2742"/>
    </location>
</feature>
<dbReference type="GO" id="GO:0016020">
    <property type="term" value="C:membrane"/>
    <property type="evidence" value="ECO:0007669"/>
    <property type="project" value="UniProtKB-SubCell"/>
</dbReference>
<keyword evidence="7" id="KW-0325">Glycoprotein</keyword>
<feature type="compositionally biased region" description="Basic and acidic residues" evidence="9">
    <location>
        <begin position="1465"/>
        <end position="1479"/>
    </location>
</feature>
<feature type="region of interest" description="Disordered" evidence="9">
    <location>
        <begin position="4496"/>
        <end position="4563"/>
    </location>
</feature>
<feature type="compositionally biased region" description="Polar residues" evidence="9">
    <location>
        <begin position="1184"/>
        <end position="1194"/>
    </location>
</feature>
<feature type="compositionally biased region" description="Basic and acidic residues" evidence="9">
    <location>
        <begin position="4707"/>
        <end position="4717"/>
    </location>
</feature>
<feature type="compositionally biased region" description="Basic and acidic residues" evidence="9">
    <location>
        <begin position="2861"/>
        <end position="2906"/>
    </location>
</feature>
<feature type="compositionally biased region" description="Basic and acidic residues" evidence="9">
    <location>
        <begin position="3280"/>
        <end position="3292"/>
    </location>
</feature>
<feature type="region of interest" description="Disordered" evidence="9">
    <location>
        <begin position="3906"/>
        <end position="4088"/>
    </location>
</feature>
<feature type="compositionally biased region" description="Basic and acidic residues" evidence="9">
    <location>
        <begin position="2699"/>
        <end position="2720"/>
    </location>
</feature>
<feature type="compositionally biased region" description="Basic and acidic residues" evidence="9">
    <location>
        <begin position="4018"/>
        <end position="4041"/>
    </location>
</feature>
<dbReference type="Gene3D" id="1.10.418.10">
    <property type="entry name" value="Calponin-like domain"/>
    <property type="match status" value="1"/>
</dbReference>
<feature type="region of interest" description="Disordered" evidence="9">
    <location>
        <begin position="3698"/>
        <end position="3741"/>
    </location>
</feature>
<evidence type="ECO:0000256" key="1">
    <source>
        <dbReference type="ARBA" id="ARBA00004370"/>
    </source>
</evidence>
<feature type="compositionally biased region" description="Basic and acidic residues" evidence="9">
    <location>
        <begin position="3427"/>
        <end position="3447"/>
    </location>
</feature>
<dbReference type="Proteomes" id="UP001329430">
    <property type="component" value="Chromosome 7"/>
</dbReference>
<evidence type="ECO:0000256" key="9">
    <source>
        <dbReference type="SAM" id="MobiDB-lite"/>
    </source>
</evidence>
<feature type="compositionally biased region" description="Basic and acidic residues" evidence="9">
    <location>
        <begin position="2665"/>
        <end position="2680"/>
    </location>
</feature>
<feature type="region of interest" description="Disordered" evidence="9">
    <location>
        <begin position="4701"/>
        <end position="4720"/>
    </location>
</feature>
<dbReference type="CDD" id="cd21200">
    <property type="entry name" value="CH_SMTN-like"/>
    <property type="match status" value="1"/>
</dbReference>
<dbReference type="FunFam" id="2.60.40.10:FF:000257">
    <property type="entry name" value="Dyslexia-associated protein KIAA0319-like"/>
    <property type="match status" value="1"/>
</dbReference>
<evidence type="ECO:0000256" key="6">
    <source>
        <dbReference type="ARBA" id="ARBA00023136"/>
    </source>
</evidence>
<feature type="compositionally biased region" description="Basic and acidic residues" evidence="9">
    <location>
        <begin position="4107"/>
        <end position="4118"/>
    </location>
</feature>
<feature type="compositionally biased region" description="Basic and acidic residues" evidence="9">
    <location>
        <begin position="3716"/>
        <end position="3737"/>
    </location>
</feature>
<accession>A0AAN7V8U1</accession>
<evidence type="ECO:0000313" key="13">
    <source>
        <dbReference type="EMBL" id="KAK5641066.1"/>
    </source>
</evidence>
<feature type="region of interest" description="Disordered" evidence="9">
    <location>
        <begin position="1647"/>
        <end position="3472"/>
    </location>
</feature>
<feature type="compositionally biased region" description="Basic and acidic residues" evidence="9">
    <location>
        <begin position="1831"/>
        <end position="1854"/>
    </location>
</feature>
<feature type="compositionally biased region" description="Acidic residues" evidence="9">
    <location>
        <begin position="3038"/>
        <end position="3048"/>
    </location>
</feature>
<feature type="region of interest" description="Disordered" evidence="9">
    <location>
        <begin position="3586"/>
        <end position="3622"/>
    </location>
</feature>
<feature type="region of interest" description="Disordered" evidence="9">
    <location>
        <begin position="1175"/>
        <end position="1194"/>
    </location>
</feature>
<comment type="caution">
    <text evidence="13">The sequence shown here is derived from an EMBL/GenBank/DDBJ whole genome shotgun (WGS) entry which is preliminary data.</text>
</comment>
<feature type="compositionally biased region" description="Basic and acidic residues" evidence="9">
    <location>
        <begin position="1142"/>
        <end position="1153"/>
    </location>
</feature>
<feature type="compositionally biased region" description="Basic and acidic residues" evidence="9">
    <location>
        <begin position="2428"/>
        <end position="2461"/>
    </location>
</feature>
<dbReference type="InterPro" id="IPR001715">
    <property type="entry name" value="CH_dom"/>
</dbReference>
<keyword evidence="5" id="KW-0175">Coiled coil</keyword>
<keyword evidence="2" id="KW-0597">Phosphoprotein</keyword>
<feature type="region of interest" description="Disordered" evidence="9">
    <location>
        <begin position="3537"/>
        <end position="3573"/>
    </location>
</feature>
<feature type="compositionally biased region" description="Low complexity" evidence="9">
    <location>
        <begin position="1122"/>
        <end position="1134"/>
    </location>
</feature>
<feature type="compositionally biased region" description="Basic and acidic residues" evidence="9">
    <location>
        <begin position="3992"/>
        <end position="4008"/>
    </location>
</feature>
<feature type="compositionally biased region" description="Basic and acidic residues" evidence="9">
    <location>
        <begin position="1707"/>
        <end position="1722"/>
    </location>
</feature>
<feature type="region of interest" description="Disordered" evidence="9">
    <location>
        <begin position="4106"/>
        <end position="4163"/>
    </location>
</feature>